<evidence type="ECO:0000313" key="2">
    <source>
        <dbReference type="Proteomes" id="UP000464452"/>
    </source>
</evidence>
<protein>
    <submittedName>
        <fullName evidence="1">Uncharacterized protein</fullName>
    </submittedName>
</protein>
<proteinExistence type="predicted"/>
<gene>
    <name evidence="1" type="ORF">G3A45_04040</name>
</gene>
<evidence type="ECO:0000313" key="1">
    <source>
        <dbReference type="EMBL" id="QIB26553.1"/>
    </source>
</evidence>
<name>A0A6P1YCU5_9FIRM</name>
<reference evidence="1 2" key="1">
    <citation type="submission" date="2020-02" db="EMBL/GenBank/DDBJ databases">
        <title>Thermophilic hydrogen producing bacteria, Caloranaerobacter azorensis.</title>
        <authorList>
            <person name="Baek K."/>
        </authorList>
    </citation>
    <scope>NUCLEOTIDE SEQUENCE [LARGE SCALE GENOMIC DNA]</scope>
    <source>
        <strain evidence="1 2">T3-1</strain>
    </source>
</reference>
<dbReference type="RefSeq" id="WP_163234591.1">
    <property type="nucleotide sequence ID" value="NZ_CP048617.1"/>
</dbReference>
<accession>A0A6P1YCU5</accession>
<dbReference type="EMBL" id="CP048617">
    <property type="protein sequence ID" value="QIB26553.1"/>
    <property type="molecule type" value="Genomic_DNA"/>
</dbReference>
<organism evidence="1 2">
    <name type="scientific">Caloranaerobacter azorensis</name>
    <dbReference type="NCBI Taxonomy" id="116090"/>
    <lineage>
        <taxon>Bacteria</taxon>
        <taxon>Bacillati</taxon>
        <taxon>Bacillota</taxon>
        <taxon>Tissierellia</taxon>
        <taxon>Tissierellales</taxon>
        <taxon>Thermohalobacteraceae</taxon>
        <taxon>Caloranaerobacter</taxon>
    </lineage>
</organism>
<dbReference type="Proteomes" id="UP000464452">
    <property type="component" value="Chromosome"/>
</dbReference>
<sequence>MEMTDLDRLIELYGMDVTDDLEVSPFEYVETFLIRSEIENNYEKLNEFQKKKLEEYDKILLKRAKEFVCYLKEPFPGWNNKEPKEHWWWHLDKVLNDDN</sequence>
<dbReference type="KEGG" id="cazo:G3A45_04040"/>
<dbReference type="AlphaFoldDB" id="A0A6P1YCU5"/>